<dbReference type="AlphaFoldDB" id="A0A1H8FGW8"/>
<organism evidence="3 4">
    <name type="scientific">Loktanella fryxellensis</name>
    <dbReference type="NCBI Taxonomy" id="245187"/>
    <lineage>
        <taxon>Bacteria</taxon>
        <taxon>Pseudomonadati</taxon>
        <taxon>Pseudomonadota</taxon>
        <taxon>Alphaproteobacteria</taxon>
        <taxon>Rhodobacterales</taxon>
        <taxon>Roseobacteraceae</taxon>
        <taxon>Loktanella</taxon>
    </lineage>
</organism>
<feature type="chain" id="PRO_5011709020" evidence="2">
    <location>
        <begin position="26"/>
        <end position="125"/>
    </location>
</feature>
<accession>A0A1H8FGW8</accession>
<dbReference type="RefSeq" id="WP_089903119.1">
    <property type="nucleotide sequence ID" value="NZ_FOCI01000013.1"/>
</dbReference>
<evidence type="ECO:0000313" key="3">
    <source>
        <dbReference type="EMBL" id="SEN31091.1"/>
    </source>
</evidence>
<evidence type="ECO:0000256" key="2">
    <source>
        <dbReference type="SAM" id="SignalP"/>
    </source>
</evidence>
<keyword evidence="1" id="KW-1133">Transmembrane helix</keyword>
<dbReference type="EMBL" id="FOCI01000013">
    <property type="protein sequence ID" value="SEN31091.1"/>
    <property type="molecule type" value="Genomic_DNA"/>
</dbReference>
<keyword evidence="1" id="KW-0472">Membrane</keyword>
<keyword evidence="2" id="KW-0732">Signal</keyword>
<sequence>MSVSTRRLILIWAVACVAAALAAFAALTVMIPEGDITYATALPPTTYTTPMIAVVVFWGIVRACGVPLDPMRTFVLGALAVYTLVYAVGRVLAVTGVSPSLAWILTLGVLMAIAWVAVSAAGGRR</sequence>
<evidence type="ECO:0000313" key="4">
    <source>
        <dbReference type="Proteomes" id="UP000199585"/>
    </source>
</evidence>
<feature type="transmembrane region" description="Helical" evidence="1">
    <location>
        <begin position="101"/>
        <end position="122"/>
    </location>
</feature>
<gene>
    <name evidence="3" type="ORF">SAMN04488003_11315</name>
</gene>
<name>A0A1H8FGW8_9RHOB</name>
<reference evidence="3 4" key="1">
    <citation type="submission" date="2016-10" db="EMBL/GenBank/DDBJ databases">
        <authorList>
            <person name="de Groot N.N."/>
        </authorList>
    </citation>
    <scope>NUCLEOTIDE SEQUENCE [LARGE SCALE GENOMIC DNA]</scope>
    <source>
        <strain evidence="3 4">DSM 16213</strain>
    </source>
</reference>
<dbReference type="OrthoDB" id="7651666at2"/>
<dbReference type="STRING" id="245187.SAMN04488003_11315"/>
<dbReference type="Proteomes" id="UP000199585">
    <property type="component" value="Unassembled WGS sequence"/>
</dbReference>
<feature type="signal peptide" evidence="2">
    <location>
        <begin position="1"/>
        <end position="25"/>
    </location>
</feature>
<evidence type="ECO:0000256" key="1">
    <source>
        <dbReference type="SAM" id="Phobius"/>
    </source>
</evidence>
<keyword evidence="1" id="KW-0812">Transmembrane</keyword>
<feature type="transmembrane region" description="Helical" evidence="1">
    <location>
        <begin position="41"/>
        <end position="61"/>
    </location>
</feature>
<keyword evidence="4" id="KW-1185">Reference proteome</keyword>
<protein>
    <submittedName>
        <fullName evidence="3">Uncharacterized protein</fullName>
    </submittedName>
</protein>
<proteinExistence type="predicted"/>
<feature type="transmembrane region" description="Helical" evidence="1">
    <location>
        <begin position="73"/>
        <end position="95"/>
    </location>
</feature>